<organism evidence="1 2">
    <name type="scientific">Striga asiatica</name>
    <name type="common">Asiatic witchweed</name>
    <name type="synonym">Buchnera asiatica</name>
    <dbReference type="NCBI Taxonomy" id="4170"/>
    <lineage>
        <taxon>Eukaryota</taxon>
        <taxon>Viridiplantae</taxon>
        <taxon>Streptophyta</taxon>
        <taxon>Embryophyta</taxon>
        <taxon>Tracheophyta</taxon>
        <taxon>Spermatophyta</taxon>
        <taxon>Magnoliopsida</taxon>
        <taxon>eudicotyledons</taxon>
        <taxon>Gunneridae</taxon>
        <taxon>Pentapetalae</taxon>
        <taxon>asterids</taxon>
        <taxon>lamiids</taxon>
        <taxon>Lamiales</taxon>
        <taxon>Orobanchaceae</taxon>
        <taxon>Buchnereae</taxon>
        <taxon>Striga</taxon>
    </lineage>
</organism>
<dbReference type="SUPFAM" id="SSF53098">
    <property type="entry name" value="Ribonuclease H-like"/>
    <property type="match status" value="1"/>
</dbReference>
<dbReference type="AlphaFoldDB" id="A0A5A7P0A3"/>
<dbReference type="GO" id="GO:0003676">
    <property type="term" value="F:nucleic acid binding"/>
    <property type="evidence" value="ECO:0007669"/>
    <property type="project" value="InterPro"/>
</dbReference>
<dbReference type="Proteomes" id="UP000325081">
    <property type="component" value="Unassembled WGS sequence"/>
</dbReference>
<evidence type="ECO:0000313" key="2">
    <source>
        <dbReference type="Proteomes" id="UP000325081"/>
    </source>
</evidence>
<sequence length="239" mass="27475">MKVGRSQSIYTSRILQGWMLKRDVELAKYNTKFEVRRAIKAQDLASFIQECTVEKKVGQWLVYVDGSSTIRGVGVGALIITPKKDHLKFAVKLSFTTSNNKAKYEALLEGIQVKEEYEAKNERCKSICPKSRSITLIEFHSSILDQVMEVVEQEDWKSPRRSYVGPHLHYMSDQEEEYVLREVHEGLCSNQIKAKALMRKVWYLRVLVFDNGAQFKGQKITTWSEDIGISQHFASVAHP</sequence>
<proteinExistence type="predicted"/>
<comment type="caution">
    <text evidence="1">The sequence shown here is derived from an EMBL/GenBank/DDBJ whole genome shotgun (WGS) entry which is preliminary data.</text>
</comment>
<dbReference type="PANTHER" id="PTHR48475:SF2">
    <property type="entry name" value="RIBONUCLEASE H"/>
    <property type="match status" value="1"/>
</dbReference>
<dbReference type="Gene3D" id="3.30.420.10">
    <property type="entry name" value="Ribonuclease H-like superfamily/Ribonuclease H"/>
    <property type="match status" value="1"/>
</dbReference>
<keyword evidence="2" id="KW-1185">Reference proteome</keyword>
<dbReference type="InterPro" id="IPR012337">
    <property type="entry name" value="RNaseH-like_sf"/>
</dbReference>
<dbReference type="OrthoDB" id="1730596at2759"/>
<dbReference type="PANTHER" id="PTHR48475">
    <property type="entry name" value="RIBONUCLEASE H"/>
    <property type="match status" value="1"/>
</dbReference>
<protein>
    <submittedName>
        <fullName evidence="1">Pol polyprotein</fullName>
    </submittedName>
</protein>
<reference evidence="2" key="1">
    <citation type="journal article" date="2019" name="Curr. Biol.">
        <title>Genome Sequence of Striga asiatica Provides Insight into the Evolution of Plant Parasitism.</title>
        <authorList>
            <person name="Yoshida S."/>
            <person name="Kim S."/>
            <person name="Wafula E.K."/>
            <person name="Tanskanen J."/>
            <person name="Kim Y.M."/>
            <person name="Honaas L."/>
            <person name="Yang Z."/>
            <person name="Spallek T."/>
            <person name="Conn C.E."/>
            <person name="Ichihashi Y."/>
            <person name="Cheong K."/>
            <person name="Cui S."/>
            <person name="Der J.P."/>
            <person name="Gundlach H."/>
            <person name="Jiao Y."/>
            <person name="Hori C."/>
            <person name="Ishida J.K."/>
            <person name="Kasahara H."/>
            <person name="Kiba T."/>
            <person name="Kim M.S."/>
            <person name="Koo N."/>
            <person name="Laohavisit A."/>
            <person name="Lee Y.H."/>
            <person name="Lumba S."/>
            <person name="McCourt P."/>
            <person name="Mortimer J.C."/>
            <person name="Mutuku J.M."/>
            <person name="Nomura T."/>
            <person name="Sasaki-Sekimoto Y."/>
            <person name="Seto Y."/>
            <person name="Wang Y."/>
            <person name="Wakatake T."/>
            <person name="Sakakibara H."/>
            <person name="Demura T."/>
            <person name="Yamaguchi S."/>
            <person name="Yoneyama K."/>
            <person name="Manabe R.I."/>
            <person name="Nelson D.C."/>
            <person name="Schulman A.H."/>
            <person name="Timko M.P."/>
            <person name="dePamphilis C.W."/>
            <person name="Choi D."/>
            <person name="Shirasu K."/>
        </authorList>
    </citation>
    <scope>NUCLEOTIDE SEQUENCE [LARGE SCALE GENOMIC DNA]</scope>
    <source>
        <strain evidence="2">cv. UVA1</strain>
    </source>
</reference>
<name>A0A5A7P0A3_STRAF</name>
<gene>
    <name evidence="1" type="ORF">STAS_01846</name>
</gene>
<dbReference type="InterPro" id="IPR036397">
    <property type="entry name" value="RNaseH_sf"/>
</dbReference>
<dbReference type="EMBL" id="BKCP01000891">
    <property type="protein sequence ID" value="GER26215.1"/>
    <property type="molecule type" value="Genomic_DNA"/>
</dbReference>
<accession>A0A5A7P0A3</accession>
<evidence type="ECO:0000313" key="1">
    <source>
        <dbReference type="EMBL" id="GER26215.1"/>
    </source>
</evidence>